<reference evidence="3 4" key="1">
    <citation type="journal article" date="2016" name="Genome Announc.">
        <title>First Complete Genome Sequence of a Subdivision 6 Acidobacterium Strain.</title>
        <authorList>
            <person name="Huang S."/>
            <person name="Vieira S."/>
            <person name="Bunk B."/>
            <person name="Riedel T."/>
            <person name="Sproer C."/>
            <person name="Overmann J."/>
        </authorList>
    </citation>
    <scope>NUCLEOTIDE SEQUENCE [LARGE SCALE GENOMIC DNA]</scope>
    <source>
        <strain evidence="4">DSM 100886 HEG_-6_39</strain>
    </source>
</reference>
<feature type="transmembrane region" description="Helical" evidence="1">
    <location>
        <begin position="350"/>
        <end position="378"/>
    </location>
</feature>
<dbReference type="AlphaFoldDB" id="A0A143PMA2"/>
<proteinExistence type="predicted"/>
<dbReference type="KEGG" id="abac:LuPra_02951"/>
<feature type="transmembrane region" description="Helical" evidence="1">
    <location>
        <begin position="92"/>
        <end position="123"/>
    </location>
</feature>
<dbReference type="Pfam" id="PF07158">
    <property type="entry name" value="MatC_N"/>
    <property type="match status" value="1"/>
</dbReference>
<reference evidence="4" key="2">
    <citation type="submission" date="2016-04" db="EMBL/GenBank/DDBJ databases">
        <title>First Complete Genome Sequence of a Subdivision 6 Acidobacterium.</title>
        <authorList>
            <person name="Huang S."/>
            <person name="Vieira S."/>
            <person name="Bunk B."/>
            <person name="Riedel T."/>
            <person name="Sproeer C."/>
            <person name="Overmann J."/>
        </authorList>
    </citation>
    <scope>NUCLEOTIDE SEQUENCE [LARGE SCALE GENOMIC DNA]</scope>
    <source>
        <strain evidence="4">DSM 100886 HEG_-6_39</strain>
    </source>
</reference>
<dbReference type="Proteomes" id="UP000076079">
    <property type="component" value="Chromosome"/>
</dbReference>
<dbReference type="EMBL" id="CP015136">
    <property type="protein sequence ID" value="AMY09727.1"/>
    <property type="molecule type" value="Genomic_DNA"/>
</dbReference>
<feature type="transmembrane region" description="Helical" evidence="1">
    <location>
        <begin position="174"/>
        <end position="195"/>
    </location>
</feature>
<evidence type="ECO:0000313" key="3">
    <source>
        <dbReference type="EMBL" id="AMY09727.1"/>
    </source>
</evidence>
<feature type="transmembrane region" description="Helical" evidence="1">
    <location>
        <begin position="227"/>
        <end position="254"/>
    </location>
</feature>
<dbReference type="OrthoDB" id="88446at2"/>
<feature type="domain" description="Dicarboxylate carrier MatC N-terminal" evidence="2">
    <location>
        <begin position="1"/>
        <end position="148"/>
    </location>
</feature>
<feature type="transmembrane region" description="Helical" evidence="1">
    <location>
        <begin position="50"/>
        <end position="72"/>
    </location>
</feature>
<keyword evidence="1" id="KW-1133">Transmembrane helix</keyword>
<dbReference type="InterPro" id="IPR009827">
    <property type="entry name" value="MatC_N"/>
</dbReference>
<sequence>MNPAYLSVIALLLVMAASFGTRLNVGVLAVALAWLVAVFGAGWKADAVMAVFPSSLFVTLLGVTLLFGVMQANGTMGALTQRAIHACGGRTGWLPLLLFALACTVSTMGPGAIATIALLAPVGMAAGARAGLPPLLTALMLGNGANAGNLSPFSAVGVIVSAGMTRAGVGGHEWQAWAANFVAHALAAALAWVLFGGRRLRRQTNDVDAGPLTPLDRHHWTTLAVGAGWVAAVVFLKVNLGFAAFAAAAVLVLIRAGDDTAMLRHVPWAVIVMVCGVSLLIGVLEGTGGLDLFSTFLARIATPATVNGVIAFVTGAISTYSSTSGVVYPTFLPTVPALVQKLGGGDPLQIALSINVGAALVDVSPLSTIGALCIAALPEGQDATHLFRRLLAWGISMTLAGALFCQFAIRWFAT</sequence>
<keyword evidence="1" id="KW-0812">Transmembrane</keyword>
<feature type="transmembrane region" description="Helical" evidence="1">
    <location>
        <begin position="296"/>
        <end position="317"/>
    </location>
</feature>
<gene>
    <name evidence="3" type="ORF">LuPra_02951</name>
</gene>
<keyword evidence="4" id="KW-1185">Reference proteome</keyword>
<accession>A0A143PMA2</accession>
<evidence type="ECO:0000256" key="1">
    <source>
        <dbReference type="SAM" id="Phobius"/>
    </source>
</evidence>
<organism evidence="3 4">
    <name type="scientific">Luteitalea pratensis</name>
    <dbReference type="NCBI Taxonomy" id="1855912"/>
    <lineage>
        <taxon>Bacteria</taxon>
        <taxon>Pseudomonadati</taxon>
        <taxon>Acidobacteriota</taxon>
        <taxon>Vicinamibacteria</taxon>
        <taxon>Vicinamibacterales</taxon>
        <taxon>Vicinamibacteraceae</taxon>
        <taxon>Luteitalea</taxon>
    </lineage>
</organism>
<protein>
    <recommendedName>
        <fullName evidence="2">Dicarboxylate carrier MatC N-terminal domain-containing protein</fullName>
    </recommendedName>
</protein>
<keyword evidence="1" id="KW-0472">Membrane</keyword>
<evidence type="ECO:0000313" key="4">
    <source>
        <dbReference type="Proteomes" id="UP000076079"/>
    </source>
</evidence>
<dbReference type="RefSeq" id="WP_157899203.1">
    <property type="nucleotide sequence ID" value="NZ_CP015136.1"/>
</dbReference>
<dbReference type="STRING" id="1855912.LuPra_02951"/>
<name>A0A143PMA2_LUTPR</name>
<feature type="transmembrane region" description="Helical" evidence="1">
    <location>
        <begin position="390"/>
        <end position="413"/>
    </location>
</feature>
<evidence type="ECO:0000259" key="2">
    <source>
        <dbReference type="Pfam" id="PF07158"/>
    </source>
</evidence>
<feature type="transmembrane region" description="Helical" evidence="1">
    <location>
        <begin position="266"/>
        <end position="284"/>
    </location>
</feature>
<feature type="transmembrane region" description="Helical" evidence="1">
    <location>
        <begin position="26"/>
        <end position="43"/>
    </location>
</feature>